<dbReference type="InterPro" id="IPR039241">
    <property type="entry name" value="Rrp9-like"/>
</dbReference>
<evidence type="ECO:0000256" key="4">
    <source>
        <dbReference type="ARBA" id="ARBA00023242"/>
    </source>
</evidence>
<protein>
    <submittedName>
        <fullName evidence="6">Uncharacterized protein</fullName>
    </submittedName>
</protein>
<dbReference type="GO" id="GO:0034511">
    <property type="term" value="F:U3 snoRNA binding"/>
    <property type="evidence" value="ECO:0007669"/>
    <property type="project" value="InterPro"/>
</dbReference>
<reference evidence="6 7" key="1">
    <citation type="submission" date="2011-07" db="EMBL/GenBank/DDBJ databases">
        <authorList>
            <person name="Coyne R."/>
            <person name="Brami D."/>
            <person name="Johnson J."/>
            <person name="Hostetler J."/>
            <person name="Hannick L."/>
            <person name="Clark T."/>
            <person name="Cassidy-Hanley D."/>
            <person name="Inman J."/>
        </authorList>
    </citation>
    <scope>NUCLEOTIDE SEQUENCE [LARGE SCALE GENOMIC DNA]</scope>
    <source>
        <strain evidence="6 7">G5</strain>
    </source>
</reference>
<dbReference type="SUPFAM" id="SSF50978">
    <property type="entry name" value="WD40 repeat-like"/>
    <property type="match status" value="1"/>
</dbReference>
<keyword evidence="4" id="KW-0539">Nucleus</keyword>
<dbReference type="EMBL" id="GL983809">
    <property type="protein sequence ID" value="EGR31881.1"/>
    <property type="molecule type" value="Genomic_DNA"/>
</dbReference>
<evidence type="ECO:0000256" key="5">
    <source>
        <dbReference type="PROSITE-ProRule" id="PRU00221"/>
    </source>
</evidence>
<dbReference type="PROSITE" id="PS50294">
    <property type="entry name" value="WD_REPEATS_REGION"/>
    <property type="match status" value="1"/>
</dbReference>
<dbReference type="GO" id="GO:0032040">
    <property type="term" value="C:small-subunit processome"/>
    <property type="evidence" value="ECO:0007669"/>
    <property type="project" value="TreeGrafter"/>
</dbReference>
<dbReference type="SMART" id="SM00320">
    <property type="entry name" value="WD40"/>
    <property type="match status" value="2"/>
</dbReference>
<dbReference type="OrthoDB" id="10251605at2759"/>
<evidence type="ECO:0000256" key="2">
    <source>
        <dbReference type="ARBA" id="ARBA00022574"/>
    </source>
</evidence>
<keyword evidence="2 5" id="KW-0853">WD repeat</keyword>
<organism evidence="6 7">
    <name type="scientific">Ichthyophthirius multifiliis</name>
    <name type="common">White spot disease agent</name>
    <name type="synonym">Ich</name>
    <dbReference type="NCBI Taxonomy" id="5932"/>
    <lineage>
        <taxon>Eukaryota</taxon>
        <taxon>Sar</taxon>
        <taxon>Alveolata</taxon>
        <taxon>Ciliophora</taxon>
        <taxon>Intramacronucleata</taxon>
        <taxon>Oligohymenophorea</taxon>
        <taxon>Hymenostomatida</taxon>
        <taxon>Ophryoglenina</taxon>
        <taxon>Ichthyophthirius</taxon>
    </lineage>
</organism>
<dbReference type="Gene3D" id="2.130.10.10">
    <property type="entry name" value="YVTN repeat-like/Quinoprotein amine dehydrogenase"/>
    <property type="match status" value="1"/>
</dbReference>
<comment type="subcellular location">
    <subcellularLocation>
        <location evidence="1">Nucleus</location>
    </subcellularLocation>
</comment>
<dbReference type="PROSITE" id="PS50082">
    <property type="entry name" value="WD_REPEATS_2"/>
    <property type="match status" value="1"/>
</dbReference>
<dbReference type="InterPro" id="IPR015943">
    <property type="entry name" value="WD40/YVTN_repeat-like_dom_sf"/>
</dbReference>
<keyword evidence="7" id="KW-1185">Reference proteome</keyword>
<evidence type="ECO:0000256" key="1">
    <source>
        <dbReference type="ARBA" id="ARBA00004123"/>
    </source>
</evidence>
<dbReference type="AlphaFoldDB" id="G0QSD4"/>
<dbReference type="RefSeq" id="XP_004035367.1">
    <property type="nucleotide sequence ID" value="XM_004035319.1"/>
</dbReference>
<evidence type="ECO:0000256" key="3">
    <source>
        <dbReference type="ARBA" id="ARBA00022737"/>
    </source>
</evidence>
<dbReference type="STRING" id="857967.G0QSD4"/>
<accession>G0QSD4</accession>
<dbReference type="InParanoid" id="G0QSD4"/>
<keyword evidence="3" id="KW-0677">Repeat</keyword>
<proteinExistence type="predicted"/>
<dbReference type="Proteomes" id="UP000008983">
    <property type="component" value="Unassembled WGS sequence"/>
</dbReference>
<evidence type="ECO:0000313" key="7">
    <source>
        <dbReference type="Proteomes" id="UP000008983"/>
    </source>
</evidence>
<sequence>MKQKINIDEISDKVYNYRNEHNINLYEQLNKDFIFQMLDREKIEELENQFSSKSIDIIDFVKFFSTKQKYKEDEILYIIMASIDLFKSITEKLQFTQKINLQDITSYICDQQQDKNYSQYKIQTFNFPEQQKYNINPTKIRYVDINMPQIYGKCEEALHRLVKQQIQTDSVPHKNHYIQKISGIYAEEINIAVASADKLLTLWDFSSQKIIQKLEFQKSGIHSFLYFQSFQTLVCSAYSNVISIFSLEPKDVDIIQKGELVGHISMVTSIDCVEKTPMIISGDDQGNIKIWDIRTLKCIQSIECGQRTNRTNMYFSNKLFPFVIYFRE</sequence>
<gene>
    <name evidence="6" type="ORF">IMG5_100300</name>
</gene>
<dbReference type="PANTHER" id="PTHR19865">
    <property type="entry name" value="U3 SMALL NUCLEOLAR RNA INTERACTING PROTEIN 2"/>
    <property type="match status" value="1"/>
</dbReference>
<feature type="repeat" description="WD" evidence="5">
    <location>
        <begin position="260"/>
        <end position="301"/>
    </location>
</feature>
<dbReference type="GeneID" id="14908054"/>
<dbReference type="InterPro" id="IPR036322">
    <property type="entry name" value="WD40_repeat_dom_sf"/>
</dbReference>
<evidence type="ECO:0000313" key="6">
    <source>
        <dbReference type="EMBL" id="EGR31881.1"/>
    </source>
</evidence>
<dbReference type="InterPro" id="IPR001680">
    <property type="entry name" value="WD40_rpt"/>
</dbReference>
<name>G0QSD4_ICHMU</name>
<dbReference type="PANTHER" id="PTHR19865:SF0">
    <property type="entry name" value="U3 SMALL NUCLEOLAR RNA-INTERACTING PROTEIN 2"/>
    <property type="match status" value="1"/>
</dbReference>